<evidence type="ECO:0000313" key="3">
    <source>
        <dbReference type="EMBL" id="UTW09380.1"/>
    </source>
</evidence>
<sequence length="201" mass="22243">MTRVATLLLCLTLAACQGPNPYSAQSTPLPPAPAPAQAAEALDRSAYPAAPRDYARYRNWAWHNDQPPAGSAWASSEQVQEALSNALDQRGLRPAQSPAAADLRVHSELRLERRIRQVIDHYDDHYDRGYYADYPGHWGRMPVERAYEVEVLVVRIELFDSRDGQPVWQGLAELPSGGSQAERADALRAACKRALQGFPPA</sequence>
<evidence type="ECO:0000313" key="4">
    <source>
        <dbReference type="Proteomes" id="UP001059672"/>
    </source>
</evidence>
<accession>A0ABY5HDN7</accession>
<evidence type="ECO:0000259" key="2">
    <source>
        <dbReference type="Pfam" id="PF13590"/>
    </source>
</evidence>
<keyword evidence="4" id="KW-1185">Reference proteome</keyword>
<evidence type="ECO:0000256" key="1">
    <source>
        <dbReference type="SAM" id="SignalP"/>
    </source>
</evidence>
<protein>
    <submittedName>
        <fullName evidence="3">DUF4136 domain-containing protein</fullName>
    </submittedName>
</protein>
<dbReference type="Pfam" id="PF13590">
    <property type="entry name" value="DUF4136"/>
    <property type="match status" value="1"/>
</dbReference>
<dbReference type="Gene3D" id="3.30.160.670">
    <property type="match status" value="1"/>
</dbReference>
<reference evidence="3" key="1">
    <citation type="submission" date="2021-04" db="EMBL/GenBank/DDBJ databases">
        <title>Oceanospirillales bacteria with DddD are important DMSP degraders in coastal seawater.</title>
        <authorList>
            <person name="Liu J."/>
        </authorList>
    </citation>
    <scope>NUCLEOTIDE SEQUENCE</scope>
    <source>
        <strain evidence="3">D13-4</strain>
    </source>
</reference>
<dbReference type="RefSeq" id="WP_255840049.1">
    <property type="nucleotide sequence ID" value="NZ_CP073346.1"/>
</dbReference>
<feature type="domain" description="DUF4136" evidence="2">
    <location>
        <begin position="52"/>
        <end position="200"/>
    </location>
</feature>
<dbReference type="InterPro" id="IPR025411">
    <property type="entry name" value="DUF4136"/>
</dbReference>
<gene>
    <name evidence="3" type="ORF">KDW96_08795</name>
</gene>
<dbReference type="Proteomes" id="UP001059672">
    <property type="component" value="Chromosome"/>
</dbReference>
<dbReference type="PROSITE" id="PS51257">
    <property type="entry name" value="PROKAR_LIPOPROTEIN"/>
    <property type="match status" value="1"/>
</dbReference>
<dbReference type="EMBL" id="CP073346">
    <property type="protein sequence ID" value="UTW09380.1"/>
    <property type="molecule type" value="Genomic_DNA"/>
</dbReference>
<keyword evidence="1" id="KW-0732">Signal</keyword>
<proteinExistence type="predicted"/>
<feature type="signal peptide" evidence="1">
    <location>
        <begin position="1"/>
        <end position="24"/>
    </location>
</feature>
<organism evidence="3 4">
    <name type="scientific">Pseudomonas benzenivorans</name>
    <dbReference type="NCBI Taxonomy" id="556533"/>
    <lineage>
        <taxon>Bacteria</taxon>
        <taxon>Pseudomonadati</taxon>
        <taxon>Pseudomonadota</taxon>
        <taxon>Gammaproteobacteria</taxon>
        <taxon>Pseudomonadales</taxon>
        <taxon>Pseudomonadaceae</taxon>
        <taxon>Pseudomonas</taxon>
    </lineage>
</organism>
<name>A0ABY5HDN7_9PSED</name>
<feature type="chain" id="PRO_5047036844" evidence="1">
    <location>
        <begin position="25"/>
        <end position="201"/>
    </location>
</feature>